<dbReference type="EMBL" id="CABFWN010000001">
    <property type="protein sequence ID" value="VUG16630.1"/>
    <property type="molecule type" value="Genomic_DNA"/>
</dbReference>
<reference evidence="1 2" key="1">
    <citation type="submission" date="2019-07" db="EMBL/GenBank/DDBJ databases">
        <authorList>
            <person name="Friedrich A."/>
            <person name="Schacherer J."/>
        </authorList>
    </citation>
    <scope>NUCLEOTIDE SEQUENCE [LARGE SCALE GENOMIC DNA]</scope>
</reference>
<evidence type="ECO:0000313" key="2">
    <source>
        <dbReference type="Proteomes" id="UP000478008"/>
    </source>
</evidence>
<name>A0A7D9CX08_DEKBR</name>
<gene>
    <name evidence="1" type="ORF">DEBR0S1_21594G</name>
</gene>
<organism evidence="1 2">
    <name type="scientific">Dekkera bruxellensis</name>
    <name type="common">Brettanomyces custersii</name>
    <dbReference type="NCBI Taxonomy" id="5007"/>
    <lineage>
        <taxon>Eukaryota</taxon>
        <taxon>Fungi</taxon>
        <taxon>Dikarya</taxon>
        <taxon>Ascomycota</taxon>
        <taxon>Saccharomycotina</taxon>
        <taxon>Pichiomycetes</taxon>
        <taxon>Pichiales</taxon>
        <taxon>Pichiaceae</taxon>
        <taxon>Brettanomyces</taxon>
    </lineage>
</organism>
<protein>
    <submittedName>
        <fullName evidence="1">DEBR0S1_21594g1_1</fullName>
    </submittedName>
</protein>
<evidence type="ECO:0000313" key="1">
    <source>
        <dbReference type="EMBL" id="VUG16630.1"/>
    </source>
</evidence>
<keyword evidence="2" id="KW-1185">Reference proteome</keyword>
<dbReference type="AlphaFoldDB" id="A0A7D9CX08"/>
<proteinExistence type="predicted"/>
<accession>A0A7D9CX08</accession>
<dbReference type="Proteomes" id="UP000478008">
    <property type="component" value="Unassembled WGS sequence"/>
</dbReference>
<sequence>MCVSPNRQSQSPYAGLPPSQIIYQGKTQNIEHQMHQQRIQRQMQQLYLDTQFKVDPQKSSLQTQQGANTYFVSNQKLNDPAADIFGNMVSDPALHAWYPIVKSPKYACFPQSILPAVNNQLSSTVRLTDRHRRSVVDPNSSLQTSTGTTPTLKSNTMAYTRATSTTDGNIDVQQIPMNSPYMAVIYPPGRCINNALGSISSQGPAFTAAPTYQPAKTEYLLNPQTLNPSNLRLDGTNRVDYKYFVPPAENVTSGKTISRKRANQQTHFCYSQLPQKRVHLCHPLTNRVSPSRLKQLHQRHQYQIRVPQLQQQIQQQHCRMQPIQSVRYLSSRNRESLFPSSLSSQSGLSISPLSPSYVKQVRSCVDDLEFKENREERDMLRKEIVDLHYRQFVDPKK</sequence>